<feature type="domain" description="PI31 proteasome regulator N-terminal" evidence="4">
    <location>
        <begin position="19"/>
        <end position="126"/>
    </location>
</feature>
<evidence type="ECO:0000256" key="1">
    <source>
        <dbReference type="ARBA" id="ARBA00006405"/>
    </source>
</evidence>
<feature type="region of interest" description="Disordered" evidence="3">
    <location>
        <begin position="143"/>
        <end position="249"/>
    </location>
</feature>
<dbReference type="GO" id="GO:0000502">
    <property type="term" value="C:proteasome complex"/>
    <property type="evidence" value="ECO:0007669"/>
    <property type="project" value="UniProtKB-KW"/>
</dbReference>
<dbReference type="EMBL" id="HBKP01010806">
    <property type="protein sequence ID" value="CAE2217116.1"/>
    <property type="molecule type" value="Transcribed_RNA"/>
</dbReference>
<evidence type="ECO:0000313" key="5">
    <source>
        <dbReference type="EMBL" id="CAE2217116.1"/>
    </source>
</evidence>
<dbReference type="GO" id="GO:0043161">
    <property type="term" value="P:proteasome-mediated ubiquitin-dependent protein catabolic process"/>
    <property type="evidence" value="ECO:0007669"/>
    <property type="project" value="InterPro"/>
</dbReference>
<gene>
    <name evidence="5" type="ORF">VSP0166_LOCUS7615</name>
</gene>
<organism evidence="5">
    <name type="scientific">Vannella robusta</name>
    <dbReference type="NCBI Taxonomy" id="1487602"/>
    <lineage>
        <taxon>Eukaryota</taxon>
        <taxon>Amoebozoa</taxon>
        <taxon>Discosea</taxon>
        <taxon>Flabellinia</taxon>
        <taxon>Vannellidae</taxon>
        <taxon>Vannella</taxon>
    </lineage>
</organism>
<dbReference type="GO" id="GO:0070628">
    <property type="term" value="F:proteasome binding"/>
    <property type="evidence" value="ECO:0007669"/>
    <property type="project" value="InterPro"/>
</dbReference>
<dbReference type="PANTHER" id="PTHR13266">
    <property type="entry name" value="PROTEASOME INHIBITOR"/>
    <property type="match status" value="1"/>
</dbReference>
<feature type="compositionally biased region" description="Basic and acidic residues" evidence="3">
    <location>
        <begin position="143"/>
        <end position="172"/>
    </location>
</feature>
<dbReference type="InterPro" id="IPR021625">
    <property type="entry name" value="PI31_Prot_N"/>
</dbReference>
<evidence type="ECO:0000256" key="2">
    <source>
        <dbReference type="ARBA" id="ARBA00022942"/>
    </source>
</evidence>
<dbReference type="Pfam" id="PF11566">
    <property type="entry name" value="PI31_Prot_N"/>
    <property type="match status" value="1"/>
</dbReference>
<name>A0A7S4I315_9EUKA</name>
<dbReference type="AlphaFoldDB" id="A0A7S4I315"/>
<dbReference type="GO" id="GO:0004866">
    <property type="term" value="F:endopeptidase inhibitor activity"/>
    <property type="evidence" value="ECO:0007669"/>
    <property type="project" value="InterPro"/>
</dbReference>
<reference evidence="5" key="1">
    <citation type="submission" date="2021-01" db="EMBL/GenBank/DDBJ databases">
        <authorList>
            <person name="Corre E."/>
            <person name="Pelletier E."/>
            <person name="Niang G."/>
            <person name="Scheremetjew M."/>
            <person name="Finn R."/>
            <person name="Kale V."/>
            <person name="Holt S."/>
            <person name="Cochrane G."/>
            <person name="Meng A."/>
            <person name="Brown T."/>
            <person name="Cohen L."/>
        </authorList>
    </citation>
    <scope>NUCLEOTIDE SEQUENCE</scope>
    <source>
        <strain evidence="5">DIVA3 518/3/11/1/6</strain>
    </source>
</reference>
<protein>
    <recommendedName>
        <fullName evidence="4">PI31 proteasome regulator N-terminal domain-containing protein</fullName>
    </recommendedName>
</protein>
<dbReference type="InterPro" id="IPR045128">
    <property type="entry name" value="PI31-like"/>
</dbReference>
<evidence type="ECO:0000256" key="3">
    <source>
        <dbReference type="SAM" id="MobiDB-lite"/>
    </source>
</evidence>
<sequence length="249" mass="28544">MNTTSVVTLLSRVSQVKPSNKEGAIALYFHYLLQQIEELECTKVHDTDVSSPTAPIPDSWNSSSSCYSFQYTKDSKHYYVRILPMDDSFTVIFSEKGSKQRKQFQRDMQDYFPEEKSVEELLQNAEPWKLLGEEFLEFLHEKEDKEASKKERKDEDFSSLRDYSHPHAEPHRGPAYPFAPGYSGEHPGMEVGPNNPIFGDDPLRIDQPRRPGFPGRSPNARFDPYGPFPGPNAGPNPDHMGFPYDSRFM</sequence>
<proteinExistence type="inferred from homology"/>
<accession>A0A7S4I315</accession>
<dbReference type="PANTHER" id="PTHR13266:SF1">
    <property type="entry name" value="PROTEASOME INHIBITOR PI31 SUBUNIT"/>
    <property type="match status" value="1"/>
</dbReference>
<dbReference type="Gene3D" id="3.40.1000.30">
    <property type="match status" value="1"/>
</dbReference>
<evidence type="ECO:0000259" key="4">
    <source>
        <dbReference type="Pfam" id="PF11566"/>
    </source>
</evidence>
<comment type="similarity">
    <text evidence="1">Belongs to the proteasome inhibitor PI31 family.</text>
</comment>
<keyword evidence="2" id="KW-0647">Proteasome</keyword>